<dbReference type="Pfam" id="PF05721">
    <property type="entry name" value="PhyH"/>
    <property type="match status" value="1"/>
</dbReference>
<dbReference type="EMBL" id="BNJQ01000032">
    <property type="protein sequence ID" value="GHP11015.1"/>
    <property type="molecule type" value="Genomic_DNA"/>
</dbReference>
<dbReference type="AlphaFoldDB" id="A0A830HWC8"/>
<evidence type="ECO:0000313" key="2">
    <source>
        <dbReference type="EMBL" id="GHP11015.1"/>
    </source>
</evidence>
<name>A0A830HWC8_9CHLO</name>
<dbReference type="PANTHER" id="PTHR20883">
    <property type="entry name" value="PHYTANOYL-COA DIOXYGENASE DOMAIN CONTAINING 1"/>
    <property type="match status" value="1"/>
</dbReference>
<organism evidence="2 3">
    <name type="scientific">Pycnococcus provasolii</name>
    <dbReference type="NCBI Taxonomy" id="41880"/>
    <lineage>
        <taxon>Eukaryota</taxon>
        <taxon>Viridiplantae</taxon>
        <taxon>Chlorophyta</taxon>
        <taxon>Pseudoscourfieldiophyceae</taxon>
        <taxon>Pseudoscourfieldiales</taxon>
        <taxon>Pycnococcaceae</taxon>
        <taxon>Pycnococcus</taxon>
    </lineage>
</organism>
<dbReference type="Proteomes" id="UP000660262">
    <property type="component" value="Unassembled WGS sequence"/>
</dbReference>
<protein>
    <recommendedName>
        <fullName evidence="4">Phytanoyl-CoA dioxygenase</fullName>
    </recommendedName>
</protein>
<gene>
    <name evidence="2" type="ORF">PPROV_000974500</name>
</gene>
<keyword evidence="3" id="KW-1185">Reference proteome</keyword>
<sequence>MMMSSSDFMECLNRDGAFKVPAAVDATWLARAQRACTKARAAPSPRGEELDGFFSDLDTGDEDLRKLGREGPVARIAAEALGNDDVRFYHEHILVKDAGCATVTPLHADAAYYPLDGGRVISVWIALDHVGEDAALRFWRGSHAPPLLPKQGALWQPRRFASGDLYDAESTPPSSSSFLPASACEYAVAPVHPPDDVCEEALFWACAPGDAIIFDANTLHWAKGNDASAWVRRAIAFRYATPECRLARRPWESSPPFRWYTHESSVDGALTARGWLPGIP</sequence>
<comment type="caution">
    <text evidence="2">The sequence shown here is derived from an EMBL/GenBank/DDBJ whole genome shotgun (WGS) entry which is preliminary data.</text>
</comment>
<accession>A0A830HWC8</accession>
<reference evidence="2" key="1">
    <citation type="submission" date="2020-10" db="EMBL/GenBank/DDBJ databases">
        <title>Unveiling of a novel bifunctional photoreceptor, Dualchrome1, isolated from a cosmopolitan green alga.</title>
        <authorList>
            <person name="Suzuki S."/>
            <person name="Kawachi M."/>
        </authorList>
    </citation>
    <scope>NUCLEOTIDE SEQUENCE</scope>
    <source>
        <strain evidence="2">NIES 2893</strain>
    </source>
</reference>
<dbReference type="InterPro" id="IPR008775">
    <property type="entry name" value="Phytyl_CoA_dOase-like"/>
</dbReference>
<proteinExistence type="predicted"/>
<dbReference type="OrthoDB" id="445007at2759"/>
<evidence type="ECO:0000256" key="1">
    <source>
        <dbReference type="ARBA" id="ARBA00001962"/>
    </source>
</evidence>
<dbReference type="Gene3D" id="2.60.120.620">
    <property type="entry name" value="q2cbj1_9rhob like domain"/>
    <property type="match status" value="1"/>
</dbReference>
<comment type="cofactor">
    <cofactor evidence="1">
        <name>Fe cation</name>
        <dbReference type="ChEBI" id="CHEBI:24875"/>
    </cofactor>
</comment>
<dbReference type="SUPFAM" id="SSF51197">
    <property type="entry name" value="Clavaminate synthase-like"/>
    <property type="match status" value="1"/>
</dbReference>
<evidence type="ECO:0008006" key="4">
    <source>
        <dbReference type="Google" id="ProtNLM"/>
    </source>
</evidence>
<dbReference type="PANTHER" id="PTHR20883:SF49">
    <property type="entry name" value="PHYTANOYL-COA DIOXYGENASE"/>
    <property type="match status" value="1"/>
</dbReference>
<evidence type="ECO:0000313" key="3">
    <source>
        <dbReference type="Proteomes" id="UP000660262"/>
    </source>
</evidence>